<evidence type="ECO:0000313" key="7">
    <source>
        <dbReference type="Proteomes" id="UP000700596"/>
    </source>
</evidence>
<keyword evidence="7" id="KW-1185">Reference proteome</keyword>
<feature type="domain" description="Sulfatase N-terminal" evidence="5">
    <location>
        <begin position="7"/>
        <end position="152"/>
    </location>
</feature>
<evidence type="ECO:0000256" key="2">
    <source>
        <dbReference type="ARBA" id="ARBA00022729"/>
    </source>
</evidence>
<dbReference type="OrthoDB" id="96314at2759"/>
<comment type="similarity">
    <text evidence="1">Belongs to the sulfatase family.</text>
</comment>
<dbReference type="InterPro" id="IPR024607">
    <property type="entry name" value="Sulfatase_CS"/>
</dbReference>
<protein>
    <submittedName>
        <fullName evidence="6">Alkaline-phosphatase-like protein</fullName>
    </submittedName>
</protein>
<dbReference type="PANTHER" id="PTHR43108:SF8">
    <property type="entry name" value="SD21168P"/>
    <property type="match status" value="1"/>
</dbReference>
<evidence type="ECO:0000256" key="1">
    <source>
        <dbReference type="ARBA" id="ARBA00008779"/>
    </source>
</evidence>
<keyword evidence="3" id="KW-0378">Hydrolase</keyword>
<evidence type="ECO:0000313" key="6">
    <source>
        <dbReference type="EMBL" id="KAH7112497.1"/>
    </source>
</evidence>
<evidence type="ECO:0000259" key="5">
    <source>
        <dbReference type="Pfam" id="PF00884"/>
    </source>
</evidence>
<reference evidence="6" key="1">
    <citation type="journal article" date="2021" name="Nat. Commun.">
        <title>Genetic determinants of endophytism in the Arabidopsis root mycobiome.</title>
        <authorList>
            <person name="Mesny F."/>
            <person name="Miyauchi S."/>
            <person name="Thiergart T."/>
            <person name="Pickel B."/>
            <person name="Atanasova L."/>
            <person name="Karlsson M."/>
            <person name="Huettel B."/>
            <person name="Barry K.W."/>
            <person name="Haridas S."/>
            <person name="Chen C."/>
            <person name="Bauer D."/>
            <person name="Andreopoulos W."/>
            <person name="Pangilinan J."/>
            <person name="LaButti K."/>
            <person name="Riley R."/>
            <person name="Lipzen A."/>
            <person name="Clum A."/>
            <person name="Drula E."/>
            <person name="Henrissat B."/>
            <person name="Kohler A."/>
            <person name="Grigoriev I.V."/>
            <person name="Martin F.M."/>
            <person name="Hacquard S."/>
        </authorList>
    </citation>
    <scope>NUCLEOTIDE SEQUENCE</scope>
    <source>
        <strain evidence="6">MPI-CAGE-CH-0243</strain>
    </source>
</reference>
<dbReference type="Gene3D" id="3.40.720.10">
    <property type="entry name" value="Alkaline Phosphatase, subunit A"/>
    <property type="match status" value="1"/>
</dbReference>
<comment type="caution">
    <text evidence="6">The sequence shown here is derived from an EMBL/GenBank/DDBJ whole genome shotgun (WGS) entry which is preliminary data.</text>
</comment>
<dbReference type="PROSITE" id="PS00523">
    <property type="entry name" value="SULFATASE_1"/>
    <property type="match status" value="1"/>
</dbReference>
<name>A0A9P9D4Y2_9PLEO</name>
<keyword evidence="4" id="KW-0325">Glycoprotein</keyword>
<gene>
    <name evidence="6" type="ORF">B0J11DRAFT_511773</name>
</gene>
<dbReference type="Pfam" id="PF00884">
    <property type="entry name" value="Sulfatase"/>
    <property type="match status" value="1"/>
</dbReference>
<dbReference type="PANTHER" id="PTHR43108">
    <property type="entry name" value="N-ACETYLGLUCOSAMINE-6-SULFATASE FAMILY MEMBER"/>
    <property type="match status" value="1"/>
</dbReference>
<organism evidence="6 7">
    <name type="scientific">Dendryphion nanum</name>
    <dbReference type="NCBI Taxonomy" id="256645"/>
    <lineage>
        <taxon>Eukaryota</taxon>
        <taxon>Fungi</taxon>
        <taxon>Dikarya</taxon>
        <taxon>Ascomycota</taxon>
        <taxon>Pezizomycotina</taxon>
        <taxon>Dothideomycetes</taxon>
        <taxon>Pleosporomycetidae</taxon>
        <taxon>Pleosporales</taxon>
        <taxon>Torulaceae</taxon>
        <taxon>Dendryphion</taxon>
    </lineage>
</organism>
<evidence type="ECO:0000256" key="3">
    <source>
        <dbReference type="ARBA" id="ARBA00022801"/>
    </source>
</evidence>
<dbReference type="InterPro" id="IPR017850">
    <property type="entry name" value="Alkaline_phosphatase_core_sf"/>
</dbReference>
<keyword evidence="2" id="KW-0732">Signal</keyword>
<dbReference type="Proteomes" id="UP000700596">
    <property type="component" value="Unassembled WGS sequence"/>
</dbReference>
<evidence type="ECO:0000256" key="4">
    <source>
        <dbReference type="ARBA" id="ARBA00023180"/>
    </source>
</evidence>
<dbReference type="GO" id="GO:0008449">
    <property type="term" value="F:N-acetylglucosamine-6-sulfatase activity"/>
    <property type="evidence" value="ECO:0007669"/>
    <property type="project" value="TreeGrafter"/>
</dbReference>
<dbReference type="AlphaFoldDB" id="A0A9P9D4Y2"/>
<dbReference type="EMBL" id="JAGMWT010000021">
    <property type="protein sequence ID" value="KAH7112497.1"/>
    <property type="molecule type" value="Genomic_DNA"/>
</dbReference>
<dbReference type="GO" id="GO:0005539">
    <property type="term" value="F:glycosaminoglycan binding"/>
    <property type="evidence" value="ECO:0007669"/>
    <property type="project" value="TreeGrafter"/>
</dbReference>
<dbReference type="InterPro" id="IPR000917">
    <property type="entry name" value="Sulfatase_N"/>
</dbReference>
<dbReference type="SUPFAM" id="SSF53649">
    <property type="entry name" value="Alkaline phosphatase-like"/>
    <property type="match status" value="1"/>
</dbReference>
<sequence length="166" mass="18969">MLFLHKYLVHECTLYLNHFCTVAICCPSRVNIWTGRAAHNTSVTDISSPYGGYPEIVQEGYNTFYSGKLWNNLGVTNSNSPYVGGFNASDFFLDPYTYEYYNTWMSRNSASPVSYKDQYSPDVIAKKAYGFLEEATAHKDRPWLLTVAPVAPDSNVKIERERHIRD</sequence>
<accession>A0A9P9D4Y2</accession>
<proteinExistence type="inferred from homology"/>